<gene>
    <name evidence="5" type="ORF">I2F25_09850</name>
</gene>
<keyword evidence="5" id="KW-0378">Hydrolase</keyword>
<keyword evidence="3" id="KW-0238">DNA-binding</keyword>
<evidence type="ECO:0000259" key="4">
    <source>
        <dbReference type="Pfam" id="PF01420"/>
    </source>
</evidence>
<name>A0ABU6DU05_9GAMM</name>
<dbReference type="SUPFAM" id="SSF116734">
    <property type="entry name" value="DNA methylase specificity domain"/>
    <property type="match status" value="2"/>
</dbReference>
<keyword evidence="5" id="KW-0255">Endonuclease</keyword>
<evidence type="ECO:0000313" key="6">
    <source>
        <dbReference type="Proteomes" id="UP001339883"/>
    </source>
</evidence>
<evidence type="ECO:0000256" key="1">
    <source>
        <dbReference type="ARBA" id="ARBA00010923"/>
    </source>
</evidence>
<organism evidence="5 6">
    <name type="scientific">Acinetobacter pollinis</name>
    <dbReference type="NCBI Taxonomy" id="2605270"/>
    <lineage>
        <taxon>Bacteria</taxon>
        <taxon>Pseudomonadati</taxon>
        <taxon>Pseudomonadota</taxon>
        <taxon>Gammaproteobacteria</taxon>
        <taxon>Moraxellales</taxon>
        <taxon>Moraxellaceae</taxon>
        <taxon>Acinetobacter</taxon>
    </lineage>
</organism>
<proteinExistence type="inferred from homology"/>
<comment type="caution">
    <text evidence="5">The sequence shown here is derived from an EMBL/GenBank/DDBJ whole genome shotgun (WGS) entry which is preliminary data.</text>
</comment>
<keyword evidence="5" id="KW-0540">Nuclease</keyword>
<evidence type="ECO:0000256" key="3">
    <source>
        <dbReference type="ARBA" id="ARBA00023125"/>
    </source>
</evidence>
<evidence type="ECO:0000256" key="2">
    <source>
        <dbReference type="ARBA" id="ARBA00022747"/>
    </source>
</evidence>
<reference evidence="5 6" key="1">
    <citation type="submission" date="2019-08" db="EMBL/GenBank/DDBJ databases">
        <title>Five species of Acinetobacter isolated from floral nectar and animal pollinators.</title>
        <authorList>
            <person name="Hendry T.A."/>
        </authorList>
    </citation>
    <scope>NUCLEOTIDE SEQUENCE [LARGE SCALE GENOMIC DNA]</scope>
    <source>
        <strain evidence="5 6">MD18.27</strain>
    </source>
</reference>
<dbReference type="GO" id="GO:0004519">
    <property type="term" value="F:endonuclease activity"/>
    <property type="evidence" value="ECO:0007669"/>
    <property type="project" value="UniProtKB-KW"/>
</dbReference>
<dbReference type="InterPro" id="IPR000055">
    <property type="entry name" value="Restrct_endonuc_typeI_TRD"/>
</dbReference>
<dbReference type="PANTHER" id="PTHR30408">
    <property type="entry name" value="TYPE-1 RESTRICTION ENZYME ECOKI SPECIFICITY PROTEIN"/>
    <property type="match status" value="1"/>
</dbReference>
<keyword evidence="6" id="KW-1185">Reference proteome</keyword>
<keyword evidence="2" id="KW-0680">Restriction system</keyword>
<evidence type="ECO:0000313" key="5">
    <source>
        <dbReference type="EMBL" id="MEB5477342.1"/>
    </source>
</evidence>
<dbReference type="Gene3D" id="3.90.220.20">
    <property type="entry name" value="DNA methylase specificity domains"/>
    <property type="match status" value="2"/>
</dbReference>
<feature type="domain" description="Type I restriction modification DNA specificity" evidence="4">
    <location>
        <begin position="220"/>
        <end position="394"/>
    </location>
</feature>
<dbReference type="Pfam" id="PF01420">
    <property type="entry name" value="Methylase_S"/>
    <property type="match status" value="2"/>
</dbReference>
<protein>
    <submittedName>
        <fullName evidence="5">Restriction endonuclease subunit S</fullName>
    </submittedName>
</protein>
<dbReference type="PANTHER" id="PTHR30408:SF12">
    <property type="entry name" value="TYPE I RESTRICTION ENZYME MJAVIII SPECIFICITY SUBUNIT"/>
    <property type="match status" value="1"/>
</dbReference>
<comment type="similarity">
    <text evidence="1">Belongs to the type-I restriction system S methylase family.</text>
</comment>
<dbReference type="InterPro" id="IPR052021">
    <property type="entry name" value="Type-I_RS_S_subunit"/>
</dbReference>
<accession>A0ABU6DU05</accession>
<dbReference type="Proteomes" id="UP001339883">
    <property type="component" value="Unassembled WGS sequence"/>
</dbReference>
<feature type="domain" description="Type I restriction modification DNA specificity" evidence="4">
    <location>
        <begin position="69"/>
        <end position="190"/>
    </location>
</feature>
<dbReference type="EMBL" id="VTDN01000007">
    <property type="protein sequence ID" value="MEB5477342.1"/>
    <property type="molecule type" value="Genomic_DNA"/>
</dbReference>
<sequence>MSTPKLRFKGFSGDWEKTTIKSAVSFMKDGTHGTHKDEPTSEFFLLSAKNIQNGKVITDDKDRRLSLLEFESIYQNYALQSGDILLTVVGTIGRVAIFKSSYKKYAFQRSVAFMRFKTAKPEFILHMFCANDFQKELLVRQVVSAQAGIYLGDLSKIKINLPSHNEQTKIATFLTAVDEKISQLSQKQELLTQYKKGMMQKLFSQQIRFKADDGSEFGAWEVKTLKEISSKNSIKNKNGLIKEVLTNSATQGIIKQSEYFEREIVTESNLNGYYIVKLDDFVYNPRISVNAPVGPIKRNLKCVGIMSPLYTIFTFKKINLDYISYFFESSYWHDYIKNVSNSGARHDRMNITNTAFFDMPILHPTLPEQTKIANFLSAIDQKIDLTTQQLEQAKQWKKGLLQHMFI</sequence>
<dbReference type="InterPro" id="IPR044946">
    <property type="entry name" value="Restrct_endonuc_typeI_TRD_sf"/>
</dbReference>